<dbReference type="InterPro" id="IPR052920">
    <property type="entry name" value="DNA-binding_regulatory"/>
</dbReference>
<dbReference type="GO" id="GO:0016787">
    <property type="term" value="F:hydrolase activity"/>
    <property type="evidence" value="ECO:0007669"/>
    <property type="project" value="UniProtKB-KW"/>
</dbReference>
<dbReference type="InterPro" id="IPR000383">
    <property type="entry name" value="Xaa-Pro-like_dom"/>
</dbReference>
<comment type="caution">
    <text evidence="3">The sequence shown here is derived from an EMBL/GenBank/DDBJ whole genome shotgun (WGS) entry which is preliminary data.</text>
</comment>
<gene>
    <name evidence="3" type="ORF">DNH61_17495</name>
</gene>
<dbReference type="Proteomes" id="UP000249522">
    <property type="component" value="Unassembled WGS sequence"/>
</dbReference>
<organism evidence="3 4">
    <name type="scientific">Paenibacillus sambharensis</name>
    <dbReference type="NCBI Taxonomy" id="1803190"/>
    <lineage>
        <taxon>Bacteria</taxon>
        <taxon>Bacillati</taxon>
        <taxon>Bacillota</taxon>
        <taxon>Bacilli</taxon>
        <taxon>Bacillales</taxon>
        <taxon>Paenibacillaceae</taxon>
        <taxon>Paenibacillus</taxon>
    </lineage>
</organism>
<dbReference type="Pfam" id="PF02129">
    <property type="entry name" value="Peptidase_S15"/>
    <property type="match status" value="1"/>
</dbReference>
<dbReference type="PANTHER" id="PTHR43358:SF4">
    <property type="entry name" value="ALPHA_BETA HYDROLASE FOLD-1 DOMAIN-CONTAINING PROTEIN"/>
    <property type="match status" value="1"/>
</dbReference>
<name>A0A2W1L712_9BACL</name>
<dbReference type="OrthoDB" id="9776685at2"/>
<proteinExistence type="predicted"/>
<accession>A0A2W1L712</accession>
<keyword evidence="3" id="KW-0378">Hydrolase</keyword>
<dbReference type="PANTHER" id="PTHR43358">
    <property type="entry name" value="ALPHA/BETA-HYDROLASE"/>
    <property type="match status" value="1"/>
</dbReference>
<reference evidence="3 4" key="1">
    <citation type="submission" date="2018-06" db="EMBL/GenBank/DDBJ databases">
        <title>Paenibacillus imtechensis sp. nov.</title>
        <authorList>
            <person name="Pinnaka A.K."/>
            <person name="Singh H."/>
            <person name="Kaur M."/>
        </authorList>
    </citation>
    <scope>NUCLEOTIDE SEQUENCE [LARGE SCALE GENOMIC DNA]</scope>
    <source>
        <strain evidence="3 4">SMB1</strain>
    </source>
</reference>
<protein>
    <submittedName>
        <fullName evidence="3">Alpha/beta hydrolase</fullName>
    </submittedName>
</protein>
<dbReference type="Gene3D" id="3.40.50.1820">
    <property type="entry name" value="alpha/beta hydrolase"/>
    <property type="match status" value="1"/>
</dbReference>
<dbReference type="SUPFAM" id="SSF53474">
    <property type="entry name" value="alpha/beta-Hydrolases"/>
    <property type="match status" value="1"/>
</dbReference>
<sequence length="324" mass="36029">METVSPVNTQTQAVADKKRRRVKKISLALAALIVILALVCSTISVYIGYQLTRPEKKPIAETPADYGMVYTDQIFTSKADDSAALPGWVIEPEEPVMTVIMSHGYRGNRLEKNVPFLPLAQQFIDANYRVIMYDFRHSGEAGGKMVTLGTKEKYDLLGVIDYAKSSYDEPVALYGISMGAATSILAAGLSADVMAVVADSPFSDLKSYLSQNMSVWTGLPHVPFTPLTMFLMPFVTEIEPEEASPIKAVEQIYPRPIYFIHGTGDTYIPYTESQKMAALHPDRFQIWNPEGIQHVKTYEHHADEYAANVIDFFEKSRAELSAAQ</sequence>
<evidence type="ECO:0000313" key="3">
    <source>
        <dbReference type="EMBL" id="PZD94743.1"/>
    </source>
</evidence>
<dbReference type="RefSeq" id="WP_111147964.1">
    <property type="nucleotide sequence ID" value="NZ_QKRB01000051.1"/>
</dbReference>
<evidence type="ECO:0000259" key="2">
    <source>
        <dbReference type="Pfam" id="PF02129"/>
    </source>
</evidence>
<keyword evidence="4" id="KW-1185">Reference proteome</keyword>
<evidence type="ECO:0000256" key="1">
    <source>
        <dbReference type="SAM" id="Phobius"/>
    </source>
</evidence>
<dbReference type="EMBL" id="QKRB01000051">
    <property type="protein sequence ID" value="PZD94743.1"/>
    <property type="molecule type" value="Genomic_DNA"/>
</dbReference>
<evidence type="ECO:0000313" key="4">
    <source>
        <dbReference type="Proteomes" id="UP000249522"/>
    </source>
</evidence>
<feature type="domain" description="Xaa-Pro dipeptidyl-peptidase-like" evidence="2">
    <location>
        <begin position="92"/>
        <end position="217"/>
    </location>
</feature>
<dbReference type="AlphaFoldDB" id="A0A2W1L712"/>
<keyword evidence="1" id="KW-1133">Transmembrane helix</keyword>
<keyword evidence="1" id="KW-0812">Transmembrane</keyword>
<dbReference type="InterPro" id="IPR029058">
    <property type="entry name" value="AB_hydrolase_fold"/>
</dbReference>
<feature type="transmembrane region" description="Helical" evidence="1">
    <location>
        <begin position="27"/>
        <end position="49"/>
    </location>
</feature>
<keyword evidence="1" id="KW-0472">Membrane</keyword>